<dbReference type="RefSeq" id="WP_194705224.1">
    <property type="nucleotide sequence ID" value="NZ_JADKPN010000001.1"/>
</dbReference>
<accession>A0A930V728</accession>
<gene>
    <name evidence="3" type="ORF">ISU07_02930</name>
</gene>
<keyword evidence="4" id="KW-1185">Reference proteome</keyword>
<feature type="chain" id="PRO_5039732154" evidence="1">
    <location>
        <begin position="21"/>
        <end position="170"/>
    </location>
</feature>
<dbReference type="InterPro" id="IPR025326">
    <property type="entry name" value="DUF4232"/>
</dbReference>
<dbReference type="EMBL" id="JADKPN010000001">
    <property type="protein sequence ID" value="MBF4762069.1"/>
    <property type="molecule type" value="Genomic_DNA"/>
</dbReference>
<dbReference type="Pfam" id="PF14016">
    <property type="entry name" value="DUF4232"/>
    <property type="match status" value="1"/>
</dbReference>
<dbReference type="AlphaFoldDB" id="A0A930V728"/>
<proteinExistence type="predicted"/>
<feature type="signal peptide" evidence="1">
    <location>
        <begin position="1"/>
        <end position="20"/>
    </location>
</feature>
<protein>
    <submittedName>
        <fullName evidence="3">DUF4232 domain-containing protein</fullName>
    </submittedName>
</protein>
<evidence type="ECO:0000259" key="2">
    <source>
        <dbReference type="Pfam" id="PF14016"/>
    </source>
</evidence>
<evidence type="ECO:0000256" key="1">
    <source>
        <dbReference type="SAM" id="SignalP"/>
    </source>
</evidence>
<keyword evidence="1" id="KW-0732">Signal</keyword>
<evidence type="ECO:0000313" key="3">
    <source>
        <dbReference type="EMBL" id="MBF4762069.1"/>
    </source>
</evidence>
<dbReference type="Proteomes" id="UP000640489">
    <property type="component" value="Unassembled WGS sequence"/>
</dbReference>
<name>A0A930V728_9ACTN</name>
<evidence type="ECO:0000313" key="4">
    <source>
        <dbReference type="Proteomes" id="UP000640489"/>
    </source>
</evidence>
<feature type="domain" description="DUF4232" evidence="2">
    <location>
        <begin position="39"/>
        <end position="155"/>
    </location>
</feature>
<sequence length="170" mass="17163">MNPSSTIRSLAGIATGLALAGTVVALTPATGSAAAAATCTATNLYVVKGRLEGAAGSRFLTVKVTNVGDDACSAGIATKAAFRDFDGLLGTPGDVSGGSGLVTLDPGETAKAVIHWTDPGPVPAEDCQEASATLVTFRVPSLRHTWRLPLEAQVCTTADFRPDSKPLVGP</sequence>
<comment type="caution">
    <text evidence="3">The sequence shown here is derived from an EMBL/GenBank/DDBJ whole genome shotgun (WGS) entry which is preliminary data.</text>
</comment>
<organism evidence="3 4">
    <name type="scientific">Nocardioides islandensis</name>
    <dbReference type="NCBI Taxonomy" id="433663"/>
    <lineage>
        <taxon>Bacteria</taxon>
        <taxon>Bacillati</taxon>
        <taxon>Actinomycetota</taxon>
        <taxon>Actinomycetes</taxon>
        <taxon>Propionibacteriales</taxon>
        <taxon>Nocardioidaceae</taxon>
        <taxon>Nocardioides</taxon>
    </lineage>
</organism>
<reference evidence="3" key="1">
    <citation type="submission" date="2020-11" db="EMBL/GenBank/DDBJ databases">
        <title>Nocardioides sp. nov., isolated from Soil of Cynanchum wilfordii Hemsley rhizosphere.</title>
        <authorList>
            <person name="Lee J.-S."/>
            <person name="Suh M.K."/>
            <person name="Kim J.-S."/>
        </authorList>
    </citation>
    <scope>NUCLEOTIDE SEQUENCE</scope>
    <source>
        <strain evidence="3">KCTC 19275</strain>
    </source>
</reference>